<dbReference type="AlphaFoldDB" id="A0A6B3W296"/>
<evidence type="ECO:0000313" key="2">
    <source>
        <dbReference type="EMBL" id="MBA4537770.1"/>
    </source>
</evidence>
<keyword evidence="4" id="KW-1185">Reference proteome</keyword>
<evidence type="ECO:0000313" key="3">
    <source>
        <dbReference type="EMBL" id="NEY82026.1"/>
    </source>
</evidence>
<dbReference type="EMBL" id="JAAIWN010000025">
    <property type="protein sequence ID" value="NEY82026.1"/>
    <property type="molecule type" value="Genomic_DNA"/>
</dbReference>
<evidence type="ECO:0000256" key="1">
    <source>
        <dbReference type="SAM" id="Phobius"/>
    </source>
</evidence>
<gene>
    <name evidence="3" type="ORF">G4D64_11060</name>
    <name evidence="2" type="ORF">H1Z61_11670</name>
</gene>
<accession>A0A6B3W296</accession>
<keyword evidence="1" id="KW-0812">Transmembrane</keyword>
<sequence>MKNKYKLLFFLLLGINGAIIISILILITIPAKEERIDSEKKSMHEEAVHLPIQTNKADLNEVINHYLDKEGLTGPIHYEVKLDDDVELYGTLRVFSKNIEMKLTFEPEALENGDLILRQKSIAIGELNLPVSYVLKFIQDRYHLPKWVKIQPNDKIIYVSMQNMELKSDIKLLVNTFDLQKDDISFTLLVPTK</sequence>
<dbReference type="RefSeq" id="WP_163242413.1">
    <property type="nucleotide sequence ID" value="NZ_CP082780.1"/>
</dbReference>
<dbReference type="Proteomes" id="UP000570010">
    <property type="component" value="Unassembled WGS sequence"/>
</dbReference>
<reference evidence="2 5" key="2">
    <citation type="submission" date="2020-07" db="EMBL/GenBank/DDBJ databases">
        <authorList>
            <person name="Feng H."/>
        </authorList>
    </citation>
    <scope>NUCLEOTIDE SEQUENCE [LARGE SCALE GENOMIC DNA]</scope>
    <source>
        <strain evidence="5">s-12</strain>
        <strain evidence="2">S-12</strain>
    </source>
</reference>
<keyword evidence="1" id="KW-1133">Transmembrane helix</keyword>
<protein>
    <submittedName>
        <fullName evidence="3">YpmS family protein</fullName>
    </submittedName>
</protein>
<name>A0A6B3W296_9BACI</name>
<feature type="transmembrane region" description="Helical" evidence="1">
    <location>
        <begin position="7"/>
        <end position="29"/>
    </location>
</feature>
<proteinExistence type="predicted"/>
<organism evidence="3 4">
    <name type="scientific">Bacillus aquiflavi</name>
    <dbReference type="NCBI Taxonomy" id="2672567"/>
    <lineage>
        <taxon>Bacteria</taxon>
        <taxon>Bacillati</taxon>
        <taxon>Bacillota</taxon>
        <taxon>Bacilli</taxon>
        <taxon>Bacillales</taxon>
        <taxon>Bacillaceae</taxon>
        <taxon>Bacillus</taxon>
    </lineage>
</organism>
<keyword evidence="1" id="KW-0472">Membrane</keyword>
<dbReference type="Pfam" id="PF09911">
    <property type="entry name" value="DUF2140"/>
    <property type="match status" value="1"/>
</dbReference>
<evidence type="ECO:0000313" key="4">
    <source>
        <dbReference type="Proteomes" id="UP000472971"/>
    </source>
</evidence>
<dbReference type="InterPro" id="IPR018672">
    <property type="entry name" value="DUF2140"/>
</dbReference>
<dbReference type="EMBL" id="JACEIO010000027">
    <property type="protein sequence ID" value="MBA4537770.1"/>
    <property type="molecule type" value="Genomic_DNA"/>
</dbReference>
<reference evidence="3 4" key="1">
    <citation type="submission" date="2020-02" db="EMBL/GenBank/DDBJ databases">
        <title>Bacillus aquiflavi sp. nov., isolated from yellow water of strong flavor Chinese baijiu in Yibin region of China.</title>
        <authorList>
            <person name="Xie J."/>
        </authorList>
    </citation>
    <scope>NUCLEOTIDE SEQUENCE [LARGE SCALE GENOMIC DNA]</scope>
    <source>
        <strain evidence="3 4">3H-10</strain>
    </source>
</reference>
<dbReference type="Proteomes" id="UP000472971">
    <property type="component" value="Unassembled WGS sequence"/>
</dbReference>
<comment type="caution">
    <text evidence="3">The sequence shown here is derived from an EMBL/GenBank/DDBJ whole genome shotgun (WGS) entry which is preliminary data.</text>
</comment>
<evidence type="ECO:0000313" key="5">
    <source>
        <dbReference type="Proteomes" id="UP000570010"/>
    </source>
</evidence>